<reference evidence="2" key="1">
    <citation type="submission" date="2016-01" db="EMBL/GenBank/DDBJ databases">
        <authorList>
            <person name="Mitreva M."/>
            <person name="Pepin K.H."/>
            <person name="Mihindukulasuriya K.A."/>
            <person name="Fulton R."/>
            <person name="Fronick C."/>
            <person name="O'Laughlin M."/>
            <person name="Miner T."/>
            <person name="Herter B."/>
            <person name="Rosa B.A."/>
            <person name="Cordes M."/>
            <person name="Tomlinson C."/>
            <person name="Wollam A."/>
            <person name="Palsikar V.B."/>
            <person name="Mardis E.R."/>
            <person name="Wilson R.K."/>
        </authorList>
    </citation>
    <scope>NUCLEOTIDE SEQUENCE [LARGE SCALE GENOMIC DNA]</scope>
    <source>
        <strain evidence="2">KA00185</strain>
    </source>
</reference>
<sequence length="80" mass="9575">MIVKEKILFYKVMKGRYMNKLILIFLLLGVLGFSKDKTVTRDKKISEEKRKFLLKLSELTLYKTETENLVDYNYICVFNN</sequence>
<dbReference type="Proteomes" id="UP000070483">
    <property type="component" value="Unassembled WGS sequence"/>
</dbReference>
<organism evidence="1 2">
    <name type="scientific">Leptotrichia wadei</name>
    <dbReference type="NCBI Taxonomy" id="157687"/>
    <lineage>
        <taxon>Bacteria</taxon>
        <taxon>Fusobacteriati</taxon>
        <taxon>Fusobacteriota</taxon>
        <taxon>Fusobacteriia</taxon>
        <taxon>Fusobacteriales</taxon>
        <taxon>Leptotrichiaceae</taxon>
        <taxon>Leptotrichia</taxon>
    </lineage>
</organism>
<dbReference type="STRING" id="157687.HMPREF3180_01337"/>
<name>A0A134AAJ6_9FUSO</name>
<protein>
    <submittedName>
        <fullName evidence="1">Uncharacterized protein</fullName>
    </submittedName>
</protein>
<dbReference type="AlphaFoldDB" id="A0A134AAJ6"/>
<keyword evidence="2" id="KW-1185">Reference proteome</keyword>
<dbReference type="PATRIC" id="fig|157687.3.peg.1332"/>
<evidence type="ECO:0000313" key="1">
    <source>
        <dbReference type="EMBL" id="KXB64698.1"/>
    </source>
</evidence>
<evidence type="ECO:0000313" key="2">
    <source>
        <dbReference type="Proteomes" id="UP000070483"/>
    </source>
</evidence>
<comment type="caution">
    <text evidence="1">The sequence shown here is derived from an EMBL/GenBank/DDBJ whole genome shotgun (WGS) entry which is preliminary data.</text>
</comment>
<dbReference type="EMBL" id="LSDD01000095">
    <property type="protein sequence ID" value="KXB64698.1"/>
    <property type="molecule type" value="Genomic_DNA"/>
</dbReference>
<accession>A0A134AAJ6</accession>
<proteinExistence type="predicted"/>
<gene>
    <name evidence="1" type="ORF">HMPREF3180_01337</name>
</gene>